<feature type="region of interest" description="Disordered" evidence="1">
    <location>
        <begin position="605"/>
        <end position="625"/>
    </location>
</feature>
<feature type="region of interest" description="Disordered" evidence="1">
    <location>
        <begin position="23"/>
        <end position="44"/>
    </location>
</feature>
<organism evidence="2">
    <name type="scientific">Salmonella enterica subsp. enterica serovar Albany</name>
    <dbReference type="NCBI Taxonomy" id="211968"/>
    <lineage>
        <taxon>Bacteria</taxon>
        <taxon>Pseudomonadati</taxon>
        <taxon>Pseudomonadota</taxon>
        <taxon>Gammaproteobacteria</taxon>
        <taxon>Enterobacterales</taxon>
        <taxon>Enterobacteriaceae</taxon>
        <taxon>Salmonella</taxon>
    </lineage>
</organism>
<comment type="caution">
    <text evidence="2">The sequence shown here is derived from an EMBL/GenBank/DDBJ whole genome shotgun (WGS) entry which is preliminary data.</text>
</comment>
<dbReference type="InterPro" id="IPR051162">
    <property type="entry name" value="T4SS_component"/>
</dbReference>
<reference evidence="2" key="1">
    <citation type="submission" date="2018-09" db="EMBL/GenBank/DDBJ databases">
        <authorList>
            <consortium name="GenomeTrakr network: Whole genome sequencing for foodborne pathogen traceback"/>
        </authorList>
    </citation>
    <scope>NUCLEOTIDE SEQUENCE</scope>
    <source>
        <strain evidence="2">FSIS21822039</strain>
    </source>
</reference>
<dbReference type="InterPro" id="IPR027417">
    <property type="entry name" value="P-loop_NTPase"/>
</dbReference>
<dbReference type="Gene3D" id="3.40.50.300">
    <property type="entry name" value="P-loop containing nucleotide triphosphate hydrolases"/>
    <property type="match status" value="2"/>
</dbReference>
<evidence type="ECO:0000313" key="2">
    <source>
        <dbReference type="EMBL" id="ECV0369080.1"/>
    </source>
</evidence>
<gene>
    <name evidence="2" type="ORF">D3D97_20070</name>
</gene>
<dbReference type="AlphaFoldDB" id="A0A607Y9T5"/>
<proteinExistence type="predicted"/>
<dbReference type="PANTHER" id="PTHR30121">
    <property type="entry name" value="UNCHARACTERIZED PROTEIN YJGR-RELATED"/>
    <property type="match status" value="1"/>
</dbReference>
<dbReference type="Pfam" id="PF11130">
    <property type="entry name" value="TraC_F_IV"/>
    <property type="match status" value="1"/>
</dbReference>
<dbReference type="NCBIfam" id="TIGR03744">
    <property type="entry name" value="traC_PFL_4706"/>
    <property type="match status" value="1"/>
</dbReference>
<dbReference type="InterPro" id="IPR022303">
    <property type="entry name" value="Conjug_Trfer_ATPase"/>
</dbReference>
<dbReference type="EMBL" id="AAKSWE010000026">
    <property type="protein sequence ID" value="ECV0369080.1"/>
    <property type="molecule type" value="Genomic_DNA"/>
</dbReference>
<protein>
    <submittedName>
        <fullName evidence="2">Conjugative transfer ATPase</fullName>
    </submittedName>
</protein>
<feature type="compositionally biased region" description="Basic and acidic residues" evidence="1">
    <location>
        <begin position="28"/>
        <end position="37"/>
    </location>
</feature>
<accession>A0A607Y9T5</accession>
<name>A0A607Y9T5_SALET</name>
<sequence length="949" mass="107328">MVSFSLFNKNRLKSSFPREPVESDESEFAIHGREPLKRPGSMSHADESRLYETHPSIIDYLPWAEYLSREQCLLLDDGQSVGAVYSITPVASEGRTEARLEEIRDRVEDALQDSLEEFDTCPWVVQFFCQDETDFNAYMNRVSGYIKPHAQGTPFTKAWLAETEQHLRNITRPEGLFTDELVTGVPWRGQNRSVRMVVYRYLPAGYKEDSPVAALNQICERLTSSLAAAGVLSIRQNGEQIHRWLLRHFNPDPDWIDKDTLYKEARYCDDAPDALPLNNDFTETLWFNPPRSDTRNGVWWFDNVAHRAVPVETLRRPPGPGHLTGEVKRGDNINTLMDLLPEGTMVSLTIVAQAQDTLEAGFDTLGKNAIGQNTESRRTRSDVEQVKSLLGMRHKLYRASMTFLMRAPDVNELNKKIQQLTATLLTAGLQPTKPEYEVAPLNAYLRALPMCFNPQMDKKNWYTRLTWVQHLAGLLPVTGRSRGTGNPGFSFFNRGGEILSFDPLNSLDRTQNAHLLLFGPTGAGKSATLCSSLSQLMAVHRPRLFIAEAGNSFGLLAEYFRRLGLSVNILSIKPGCGISLPMFADAHSLMRVDPNKKVVSEELLPELEPVDTDNTDDENEERDEERDILGEMEIAARMMITGGEKKEEERLTRADRGLIREAILMAAEKTYQDGHQMLAEDLQAALWNISRDNSLGANGEPMRNQSRRDRAAEMAEAMAMFTQGFEGELFNRPGTPWPEADVTLIDLGHLAREGYSAQMALAMVSLINTINNIAERDQGTDRDIVAVFDEAHISTTNPLLSPYMTKVVKMWRKLGAWLWMATQNLEDFPDIAQKMLNMAEWWLCLVMPPDEVEQIARFKTLSEEQKAILRSASKLSRCYTEGVVLSKKVEALFRVVPPSLYLALGMTEKEEKAERQRLMREYQCSELDAAIRVARKMDEARGFHPLKVA</sequence>
<evidence type="ECO:0000256" key="1">
    <source>
        <dbReference type="SAM" id="MobiDB-lite"/>
    </source>
</evidence>
<dbReference type="InterPro" id="IPR025955">
    <property type="entry name" value="TraC/Conjuga_ATPase"/>
</dbReference>
<dbReference type="PANTHER" id="PTHR30121:SF6">
    <property type="entry name" value="SLR6007 PROTEIN"/>
    <property type="match status" value="1"/>
</dbReference>
<dbReference type="SUPFAM" id="SSF52540">
    <property type="entry name" value="P-loop containing nucleoside triphosphate hydrolases"/>
    <property type="match status" value="1"/>
</dbReference>